<comment type="caution">
    <text evidence="4">The sequence shown here is derived from an EMBL/GenBank/DDBJ whole genome shotgun (WGS) entry which is preliminary data.</text>
</comment>
<dbReference type="PANTHER" id="PTHR12558:SF33">
    <property type="entry name" value="BLL7664 PROTEIN"/>
    <property type="match status" value="1"/>
</dbReference>
<feature type="repeat" description="TPR" evidence="1">
    <location>
        <begin position="309"/>
        <end position="342"/>
    </location>
</feature>
<keyword evidence="3" id="KW-0472">Membrane</keyword>
<dbReference type="AlphaFoldDB" id="A0A1E8PLZ2"/>
<feature type="compositionally biased region" description="Low complexity" evidence="2">
    <location>
        <begin position="72"/>
        <end position="81"/>
    </location>
</feature>
<proteinExistence type="predicted"/>
<feature type="compositionally biased region" description="Low complexity" evidence="2">
    <location>
        <begin position="42"/>
        <end position="63"/>
    </location>
</feature>
<accession>A0A1E8PLZ2</accession>
<evidence type="ECO:0000256" key="3">
    <source>
        <dbReference type="SAM" id="Phobius"/>
    </source>
</evidence>
<dbReference type="Proteomes" id="UP000092634">
    <property type="component" value="Unassembled WGS sequence"/>
</dbReference>
<feature type="transmembrane region" description="Helical" evidence="3">
    <location>
        <begin position="133"/>
        <end position="152"/>
    </location>
</feature>
<feature type="compositionally biased region" description="Low complexity" evidence="2">
    <location>
        <begin position="88"/>
        <end position="100"/>
    </location>
</feature>
<keyword evidence="3" id="KW-0812">Transmembrane</keyword>
<dbReference type="InterPro" id="IPR019734">
    <property type="entry name" value="TPR_rpt"/>
</dbReference>
<dbReference type="PROSITE" id="PS50005">
    <property type="entry name" value="TPR"/>
    <property type="match status" value="2"/>
</dbReference>
<evidence type="ECO:0000313" key="5">
    <source>
        <dbReference type="Proteomes" id="UP000092634"/>
    </source>
</evidence>
<dbReference type="SMART" id="SM00028">
    <property type="entry name" value="TPR"/>
    <property type="match status" value="3"/>
</dbReference>
<name>A0A1E8PLZ2_9BURK</name>
<dbReference type="PANTHER" id="PTHR12558">
    <property type="entry name" value="CELL DIVISION CYCLE 16,23,27"/>
    <property type="match status" value="1"/>
</dbReference>
<dbReference type="Pfam" id="PF14559">
    <property type="entry name" value="TPR_19"/>
    <property type="match status" value="1"/>
</dbReference>
<sequence length="483" mass="50217">MQALKKAERAKQNSLSDEELEKPSEAYDQVLELAPADAVAPRAMPAAPPVQMASTLSLEALPESPAPPPQPSSTQPASAQPASPPDPQAGAQAGAQQSTRPEPPPARPRASRSNTPPKGPTGPISVDPATVRLAILLAMLLLVAGSMAYWYWRASTNPGAGANLPGVPMPLTDAPGASGVAGPIVVLPATPAAPPDTQPSGATLAPDYPRDARQAAGAAEQQAMNQQAMIQAAAQAAVAAQLARTAPPAPPSLPPVAAPDNSQIQVQRSVAAPHINPGVQQAYLAFNGGQLGLARQQYETVLRQDANNRDALLGLAAVALRENQGAQAASLYLRLLEINPDDGEALAGLIGLRQGDVVQSEAKLKAILARSPDSAPVLFALGNVYAKQRRWYEAQQQFFRAYGAAPGNPDYAFNLAVGLDRLNQPRLAATYYQRALDLAQATPAAFDRTVLQARLRDLAGATPAAGANAANQADPAIIITRQE</sequence>
<feature type="region of interest" description="Disordered" evidence="2">
    <location>
        <begin position="1"/>
        <end position="29"/>
    </location>
</feature>
<dbReference type="EMBL" id="MAQB02000010">
    <property type="protein sequence ID" value="OFJ46890.1"/>
    <property type="molecule type" value="Genomic_DNA"/>
</dbReference>
<reference evidence="4 5" key="1">
    <citation type="submission" date="2016-10" db="EMBL/GenBank/DDBJ databases">
        <title>Updated version of Genome Assembly of Janthinobacterium lividum ERGS5:01.</title>
        <authorList>
            <person name="Kumar R."/>
            <person name="Acharya V."/>
            <person name="Singh D."/>
        </authorList>
    </citation>
    <scope>NUCLEOTIDE SEQUENCE [LARGE SCALE GENOMIC DNA]</scope>
    <source>
        <strain evidence="4 5">ERGS5:01</strain>
    </source>
</reference>
<gene>
    <name evidence="4" type="ORF">BA896_019945</name>
</gene>
<evidence type="ECO:0000256" key="2">
    <source>
        <dbReference type="SAM" id="MobiDB-lite"/>
    </source>
</evidence>
<feature type="region of interest" description="Disordered" evidence="2">
    <location>
        <begin position="42"/>
        <end position="126"/>
    </location>
</feature>
<dbReference type="Gene3D" id="1.25.40.10">
    <property type="entry name" value="Tetratricopeptide repeat domain"/>
    <property type="match status" value="2"/>
</dbReference>
<feature type="repeat" description="TPR" evidence="1">
    <location>
        <begin position="375"/>
        <end position="408"/>
    </location>
</feature>
<keyword evidence="1" id="KW-0802">TPR repeat</keyword>
<evidence type="ECO:0000256" key="1">
    <source>
        <dbReference type="PROSITE-ProRule" id="PRU00339"/>
    </source>
</evidence>
<dbReference type="SUPFAM" id="SSF48452">
    <property type="entry name" value="TPR-like"/>
    <property type="match status" value="1"/>
</dbReference>
<feature type="compositionally biased region" description="Basic and acidic residues" evidence="2">
    <location>
        <begin position="1"/>
        <end position="11"/>
    </location>
</feature>
<protein>
    <submittedName>
        <fullName evidence="4">Uncharacterized protein</fullName>
    </submittedName>
</protein>
<dbReference type="Pfam" id="PF13432">
    <property type="entry name" value="TPR_16"/>
    <property type="match status" value="1"/>
</dbReference>
<evidence type="ECO:0000313" key="4">
    <source>
        <dbReference type="EMBL" id="OFJ46890.1"/>
    </source>
</evidence>
<keyword evidence="3" id="KW-1133">Transmembrane helix</keyword>
<organism evidence="4 5">
    <name type="scientific">Janthinobacterium lividum</name>
    <dbReference type="NCBI Taxonomy" id="29581"/>
    <lineage>
        <taxon>Bacteria</taxon>
        <taxon>Pseudomonadati</taxon>
        <taxon>Pseudomonadota</taxon>
        <taxon>Betaproteobacteria</taxon>
        <taxon>Burkholderiales</taxon>
        <taxon>Oxalobacteraceae</taxon>
        <taxon>Janthinobacterium</taxon>
    </lineage>
</organism>
<dbReference type="InterPro" id="IPR011990">
    <property type="entry name" value="TPR-like_helical_dom_sf"/>
</dbReference>